<gene>
    <name evidence="1" type="ORF">CIB43_00905</name>
</gene>
<organism evidence="1 2">
    <name type="scientific">Mesomycoplasma hyopneumoniae</name>
    <name type="common">Mycoplasma hyopneumoniae</name>
    <dbReference type="NCBI Taxonomy" id="2099"/>
    <lineage>
        <taxon>Bacteria</taxon>
        <taxon>Bacillati</taxon>
        <taxon>Mycoplasmatota</taxon>
        <taxon>Mycoplasmoidales</taxon>
        <taxon>Metamycoplasmataceae</taxon>
        <taxon>Mesomycoplasma</taxon>
    </lineage>
</organism>
<dbReference type="AlphaFoldDB" id="A0A223MB35"/>
<proteinExistence type="predicted"/>
<dbReference type="Proteomes" id="UP000215452">
    <property type="component" value="Chromosome"/>
</dbReference>
<evidence type="ECO:0000313" key="2">
    <source>
        <dbReference type="Proteomes" id="UP000215452"/>
    </source>
</evidence>
<accession>A0A223MB35</accession>
<evidence type="ECO:0000313" key="1">
    <source>
        <dbReference type="EMBL" id="ASU14788.1"/>
    </source>
</evidence>
<protein>
    <submittedName>
        <fullName evidence="1">Uncharacterized protein</fullName>
    </submittedName>
</protein>
<reference evidence="1 2" key="1">
    <citation type="submission" date="2017-08" db="EMBL/GenBank/DDBJ databases">
        <title>The complete genome sequence of a Mycoplasma hyopneumoniae isolate in Korea.</title>
        <authorList>
            <person name="Han J."/>
            <person name="Lee N."/>
        </authorList>
    </citation>
    <scope>NUCLEOTIDE SEQUENCE [LARGE SCALE GENOMIC DNA]</scope>
    <source>
        <strain evidence="1 2">KM014</strain>
    </source>
</reference>
<dbReference type="EMBL" id="CP022714">
    <property type="protein sequence ID" value="ASU14788.1"/>
    <property type="molecule type" value="Genomic_DNA"/>
</dbReference>
<sequence length="166" mass="19145">MLFLGKSSNFESTLITLFLKADFRIINGLELGLNLTWLIWFVSKLPGKISAKIKFFDKSSSVILLSKKAPVSIVSSFVAWEKSTVSKLFFAKACFPIDVIEGVKRAFLYCFLEKRNSQSSLISLLLKNQVLEFFHFDLNLHYQHKRHNHQSQANFQGKLLFSEYKN</sequence>
<name>A0A223MB35_MESHO</name>